<organism evidence="3 4">
    <name type="scientific">Marine Group I thaumarchaeote SCGC AAA799-B03</name>
    <dbReference type="NCBI Taxonomy" id="1502289"/>
    <lineage>
        <taxon>Archaea</taxon>
        <taxon>Nitrososphaerota</taxon>
        <taxon>Marine Group I</taxon>
    </lineage>
</organism>
<comment type="caution">
    <text evidence="3">The sequence shown here is derived from an EMBL/GenBank/DDBJ whole genome shotgun (WGS) entry which is preliminary data.</text>
</comment>
<protein>
    <submittedName>
        <fullName evidence="3">UDP-glucose 4-epimerase protein</fullName>
        <ecNumber evidence="3">5.1.3.2</ecNumber>
    </submittedName>
</protein>
<evidence type="ECO:0000313" key="3">
    <source>
        <dbReference type="EMBL" id="KFM22212.1"/>
    </source>
</evidence>
<dbReference type="SUPFAM" id="SSF51735">
    <property type="entry name" value="NAD(P)-binding Rossmann-fold domains"/>
    <property type="match status" value="1"/>
</dbReference>
<proteinExistence type="inferred from homology"/>
<keyword evidence="3" id="KW-0413">Isomerase</keyword>
<dbReference type="InterPro" id="IPR001509">
    <property type="entry name" value="Epimerase_deHydtase"/>
</dbReference>
<dbReference type="AlphaFoldDB" id="A0A087S908"/>
<name>A0A087S908_9ARCH</name>
<evidence type="ECO:0000259" key="2">
    <source>
        <dbReference type="Pfam" id="PF01370"/>
    </source>
</evidence>
<dbReference type="Pfam" id="PF01370">
    <property type="entry name" value="Epimerase"/>
    <property type="match status" value="1"/>
</dbReference>
<dbReference type="EC" id="5.1.3.2" evidence="3"/>
<feature type="domain" description="NAD-dependent epimerase/dehydratase" evidence="2">
    <location>
        <begin position="4"/>
        <end position="239"/>
    </location>
</feature>
<keyword evidence="4" id="KW-1185">Reference proteome</keyword>
<dbReference type="InterPro" id="IPR036291">
    <property type="entry name" value="NAD(P)-bd_dom_sf"/>
</dbReference>
<sequence>MSKILVTGGAGFIGSALVKKLAVSHDVVVFDNEFRGSFENLSGINVEQIKGDITNFSDWEKLPNDIDSVFHFGAINGTGYFYTIPEQVLDVNVKGVVNMIDYVKKYSIKDVLFASSSEVYGFPTNFPTSEKEPIQIPTPLNPRYSYSGSKIIGELLCVNNSQKYNFRYTIVRYHNVYGPKMGHEHVIPQFVKKLVSSDDFTIQGDGQDTRSFCFIDDAIDATIMVHNDNTITDRIFNIGNPEEVTILQLIKKLSDISGKNIQPKSTPQNNSGTKRRVPDITKAESCGYSPKIPLIDGLKITYDWYKTYYLNSH</sequence>
<dbReference type="Proteomes" id="UP000029384">
    <property type="component" value="Unassembled WGS sequence"/>
</dbReference>
<comment type="similarity">
    <text evidence="1">Belongs to the NAD(P)-dependent epimerase/dehydratase family.</text>
</comment>
<reference evidence="3 4" key="1">
    <citation type="submission" date="2014-06" db="EMBL/GenBank/DDBJ databases">
        <authorList>
            <person name="Ngugi D.K."/>
            <person name="Blom J."/>
            <person name="Alam I."/>
            <person name="Rashid M."/>
            <person name="Baalawi W."/>
            <person name="Zhang G."/>
            <person name="Hikmawan T."/>
            <person name="Guan Y."/>
            <person name="Antunes A."/>
            <person name="Siam R."/>
            <person name="El-Dorry H."/>
            <person name="Bajic V."/>
            <person name="Stingl U."/>
        </authorList>
    </citation>
    <scope>NUCLEOTIDE SEQUENCE [LARGE SCALE GENOMIC DNA]</scope>
    <source>
        <strain evidence="3">SCGC AAA799-B03</strain>
    </source>
</reference>
<dbReference type="Gene3D" id="3.40.50.720">
    <property type="entry name" value="NAD(P)-binding Rossmann-like Domain"/>
    <property type="match status" value="1"/>
</dbReference>
<gene>
    <name evidence="3" type="ORF">AAA799B03_00112</name>
</gene>
<evidence type="ECO:0000313" key="4">
    <source>
        <dbReference type="Proteomes" id="UP000029384"/>
    </source>
</evidence>
<dbReference type="PANTHER" id="PTHR43000">
    <property type="entry name" value="DTDP-D-GLUCOSE 4,6-DEHYDRATASE-RELATED"/>
    <property type="match status" value="1"/>
</dbReference>
<accession>A0A087S908</accession>
<dbReference type="EMBL" id="JOTA01000002">
    <property type="protein sequence ID" value="KFM22212.1"/>
    <property type="molecule type" value="Genomic_DNA"/>
</dbReference>
<dbReference type="GO" id="GO:0003978">
    <property type="term" value="F:UDP-glucose 4-epimerase activity"/>
    <property type="evidence" value="ECO:0007669"/>
    <property type="project" value="UniProtKB-EC"/>
</dbReference>
<evidence type="ECO:0000256" key="1">
    <source>
        <dbReference type="ARBA" id="ARBA00007637"/>
    </source>
</evidence>